<evidence type="ECO:0000256" key="7">
    <source>
        <dbReference type="ARBA" id="ARBA00022771"/>
    </source>
</evidence>
<evidence type="ECO:0000256" key="18">
    <source>
        <dbReference type="ARBA" id="ARBA00078197"/>
    </source>
</evidence>
<dbReference type="InterPro" id="IPR026054">
    <property type="entry name" value="Nucleoporin"/>
</dbReference>
<evidence type="ECO:0000256" key="5">
    <source>
        <dbReference type="ARBA" id="ARBA00022723"/>
    </source>
</evidence>
<dbReference type="GO" id="GO:0008139">
    <property type="term" value="F:nuclear localization sequence binding"/>
    <property type="evidence" value="ECO:0007669"/>
    <property type="project" value="TreeGrafter"/>
</dbReference>
<evidence type="ECO:0000256" key="3">
    <source>
        <dbReference type="ARBA" id="ARBA00004567"/>
    </source>
</evidence>
<keyword evidence="4" id="KW-0813">Transport</keyword>
<dbReference type="GO" id="GO:0051028">
    <property type="term" value="P:mRNA transport"/>
    <property type="evidence" value="ECO:0007669"/>
    <property type="project" value="UniProtKB-KW"/>
</dbReference>
<dbReference type="PANTHER" id="PTHR23193:SF23">
    <property type="entry name" value="NUCLEAR PORE COMPLEX PROTEIN NUP153"/>
    <property type="match status" value="1"/>
</dbReference>
<feature type="region of interest" description="Disordered" evidence="21">
    <location>
        <begin position="1101"/>
        <end position="1122"/>
    </location>
</feature>
<dbReference type="InterPro" id="IPR001876">
    <property type="entry name" value="Znf_RanBP2"/>
</dbReference>
<feature type="region of interest" description="Disordered" evidence="21">
    <location>
        <begin position="178"/>
        <end position="206"/>
    </location>
</feature>
<feature type="domain" description="RanBP2-type" evidence="22">
    <location>
        <begin position="667"/>
        <end position="696"/>
    </location>
</feature>
<keyword evidence="11" id="KW-0811">Translocation</keyword>
<comment type="cofactor">
    <cofactor evidence="1">
        <name>Zn(2+)</name>
        <dbReference type="ChEBI" id="CHEBI:29105"/>
    </cofactor>
</comment>
<dbReference type="EMBL" id="CADEPI010000254">
    <property type="protein sequence ID" value="CAB3381989.1"/>
    <property type="molecule type" value="Genomic_DNA"/>
</dbReference>
<keyword evidence="6" id="KW-0677">Repeat</keyword>
<evidence type="ECO:0000256" key="1">
    <source>
        <dbReference type="ARBA" id="ARBA00001947"/>
    </source>
</evidence>
<dbReference type="Gene3D" id="4.10.1060.10">
    <property type="entry name" value="Zinc finger, RanBP2-type"/>
    <property type="match status" value="4"/>
</dbReference>
<keyword evidence="9" id="KW-0862">Zinc</keyword>
<dbReference type="SMART" id="SM00547">
    <property type="entry name" value="ZnF_RBZ"/>
    <property type="match status" value="4"/>
</dbReference>
<comment type="caution">
    <text evidence="23">The sequence shown here is derived from an EMBL/GenBank/DDBJ whole genome shotgun (WGS) entry which is preliminary data.</text>
</comment>
<dbReference type="PANTHER" id="PTHR23193">
    <property type="entry name" value="NUCLEAR PORE COMPLEX PROTEIN NUP"/>
    <property type="match status" value="1"/>
</dbReference>
<keyword evidence="14" id="KW-0472">Membrane</keyword>
<feature type="compositionally biased region" description="Polar residues" evidence="21">
    <location>
        <begin position="71"/>
        <end position="83"/>
    </location>
</feature>
<dbReference type="Proteomes" id="UP000494165">
    <property type="component" value="Unassembled WGS sequence"/>
</dbReference>
<dbReference type="PROSITE" id="PS01358">
    <property type="entry name" value="ZF_RANBP2_1"/>
    <property type="match status" value="4"/>
</dbReference>
<dbReference type="GO" id="GO:0008270">
    <property type="term" value="F:zinc ion binding"/>
    <property type="evidence" value="ECO:0007669"/>
    <property type="project" value="UniProtKB-KW"/>
</dbReference>
<keyword evidence="15" id="KW-0539">Nucleus</keyword>
<accession>A0A8S1DPF4</accession>
<evidence type="ECO:0000256" key="20">
    <source>
        <dbReference type="PROSITE-ProRule" id="PRU00322"/>
    </source>
</evidence>
<feature type="compositionally biased region" description="Polar residues" evidence="21">
    <location>
        <begin position="939"/>
        <end position="954"/>
    </location>
</feature>
<dbReference type="Pfam" id="PF00641">
    <property type="entry name" value="Zn_ribbon_RanBP"/>
    <property type="match status" value="4"/>
</dbReference>
<feature type="compositionally biased region" description="Polar residues" evidence="21">
    <location>
        <begin position="256"/>
        <end position="273"/>
    </location>
</feature>
<evidence type="ECO:0000256" key="9">
    <source>
        <dbReference type="ARBA" id="ARBA00022833"/>
    </source>
</evidence>
<evidence type="ECO:0000256" key="12">
    <source>
        <dbReference type="ARBA" id="ARBA00023125"/>
    </source>
</evidence>
<feature type="domain" description="RanBP2-type" evidence="22">
    <location>
        <begin position="608"/>
        <end position="637"/>
    </location>
</feature>
<reference evidence="23 24" key="1">
    <citation type="submission" date="2020-04" db="EMBL/GenBank/DDBJ databases">
        <authorList>
            <person name="Alioto T."/>
            <person name="Alioto T."/>
            <person name="Gomez Garrido J."/>
        </authorList>
    </citation>
    <scope>NUCLEOTIDE SEQUENCE [LARGE SCALE GENOMIC DNA]</scope>
</reference>
<evidence type="ECO:0000256" key="11">
    <source>
        <dbReference type="ARBA" id="ARBA00023010"/>
    </source>
</evidence>
<feature type="region of interest" description="Disordered" evidence="21">
    <location>
        <begin position="749"/>
        <end position="807"/>
    </location>
</feature>
<name>A0A8S1DPF4_9INSE</name>
<evidence type="ECO:0000256" key="8">
    <source>
        <dbReference type="ARBA" id="ARBA00022816"/>
    </source>
</evidence>
<dbReference type="GO" id="GO:0005643">
    <property type="term" value="C:nuclear pore"/>
    <property type="evidence" value="ECO:0007669"/>
    <property type="project" value="UniProtKB-SubCell"/>
</dbReference>
<feature type="region of interest" description="Disordered" evidence="21">
    <location>
        <begin position="38"/>
        <end position="101"/>
    </location>
</feature>
<dbReference type="OrthoDB" id="79830at2759"/>
<feature type="compositionally biased region" description="Low complexity" evidence="21">
    <location>
        <begin position="846"/>
        <end position="859"/>
    </location>
</feature>
<keyword evidence="12" id="KW-0238">DNA-binding</keyword>
<dbReference type="InterPro" id="IPR036443">
    <property type="entry name" value="Znf_RanBP2_sf"/>
</dbReference>
<evidence type="ECO:0000259" key="22">
    <source>
        <dbReference type="PROSITE" id="PS50199"/>
    </source>
</evidence>
<keyword evidence="7 20" id="KW-0863">Zinc-finger</keyword>
<keyword evidence="24" id="KW-1185">Reference proteome</keyword>
<dbReference type="GO" id="GO:0003677">
    <property type="term" value="F:DNA binding"/>
    <property type="evidence" value="ECO:0007669"/>
    <property type="project" value="UniProtKB-KW"/>
</dbReference>
<evidence type="ECO:0000313" key="24">
    <source>
        <dbReference type="Proteomes" id="UP000494165"/>
    </source>
</evidence>
<protein>
    <recommendedName>
        <fullName evidence="17">Nuclear pore complex protein Nup153</fullName>
    </recommendedName>
    <alternativeName>
        <fullName evidence="19">153 kDa nucleoporin</fullName>
    </alternativeName>
    <alternativeName>
        <fullName evidence="18">Nucleoporin Nup153</fullName>
    </alternativeName>
</protein>
<proteinExistence type="inferred from homology"/>
<evidence type="ECO:0000256" key="10">
    <source>
        <dbReference type="ARBA" id="ARBA00022927"/>
    </source>
</evidence>
<comment type="subcellular location">
    <subcellularLocation>
        <location evidence="2">Nucleus membrane</location>
    </subcellularLocation>
    <subcellularLocation>
        <location evidence="3">Nucleus</location>
        <location evidence="3">Nuclear pore complex</location>
    </subcellularLocation>
</comment>
<dbReference type="GO" id="GO:0031965">
    <property type="term" value="C:nuclear membrane"/>
    <property type="evidence" value="ECO:0007669"/>
    <property type="project" value="UniProtKB-SubCell"/>
</dbReference>
<evidence type="ECO:0000256" key="13">
    <source>
        <dbReference type="ARBA" id="ARBA00023132"/>
    </source>
</evidence>
<evidence type="ECO:0000256" key="21">
    <source>
        <dbReference type="SAM" id="MobiDB-lite"/>
    </source>
</evidence>
<evidence type="ECO:0000256" key="4">
    <source>
        <dbReference type="ARBA" id="ARBA00022448"/>
    </source>
</evidence>
<dbReference type="GO" id="GO:0017056">
    <property type="term" value="F:structural constituent of nuclear pore"/>
    <property type="evidence" value="ECO:0007669"/>
    <property type="project" value="TreeGrafter"/>
</dbReference>
<evidence type="ECO:0000256" key="6">
    <source>
        <dbReference type="ARBA" id="ARBA00022737"/>
    </source>
</evidence>
<feature type="compositionally biased region" description="Polar residues" evidence="21">
    <location>
        <begin position="180"/>
        <end position="192"/>
    </location>
</feature>
<evidence type="ECO:0000256" key="14">
    <source>
        <dbReference type="ARBA" id="ARBA00023136"/>
    </source>
</evidence>
<evidence type="ECO:0000256" key="17">
    <source>
        <dbReference type="ARBA" id="ARBA00068609"/>
    </source>
</evidence>
<keyword evidence="5" id="KW-0479">Metal-binding</keyword>
<feature type="compositionally biased region" description="Polar residues" evidence="21">
    <location>
        <begin position="888"/>
        <end position="899"/>
    </location>
</feature>
<dbReference type="GO" id="GO:0006405">
    <property type="term" value="P:RNA export from nucleus"/>
    <property type="evidence" value="ECO:0007669"/>
    <property type="project" value="TreeGrafter"/>
</dbReference>
<evidence type="ECO:0000313" key="23">
    <source>
        <dbReference type="EMBL" id="CAB3381989.1"/>
    </source>
</evidence>
<evidence type="ECO:0000256" key="15">
    <source>
        <dbReference type="ARBA" id="ARBA00023242"/>
    </source>
</evidence>
<feature type="region of interest" description="Disordered" evidence="21">
    <location>
        <begin position="256"/>
        <end position="276"/>
    </location>
</feature>
<feature type="region of interest" description="Disordered" evidence="21">
    <location>
        <begin position="835"/>
        <end position="1062"/>
    </location>
</feature>
<comment type="similarity">
    <text evidence="16">Belongs to the NUP153 family.</text>
</comment>
<feature type="compositionally biased region" description="Low complexity" evidence="21">
    <location>
        <begin position="923"/>
        <end position="936"/>
    </location>
</feature>
<evidence type="ECO:0000256" key="19">
    <source>
        <dbReference type="ARBA" id="ARBA00079437"/>
    </source>
</evidence>
<evidence type="ECO:0000256" key="2">
    <source>
        <dbReference type="ARBA" id="ARBA00004126"/>
    </source>
</evidence>
<dbReference type="PROSITE" id="PS50199">
    <property type="entry name" value="ZF_RANBP2_2"/>
    <property type="match status" value="4"/>
</dbReference>
<keyword evidence="8" id="KW-0509">mRNA transport</keyword>
<dbReference type="FunFam" id="4.10.1060.10:FF:000003">
    <property type="entry name" value="E3 SUMO-protein ligase RanBP2"/>
    <property type="match status" value="1"/>
</dbReference>
<dbReference type="SUPFAM" id="SSF90209">
    <property type="entry name" value="Ran binding protein zinc finger-like"/>
    <property type="match status" value="3"/>
</dbReference>
<keyword evidence="13" id="KW-0906">Nuclear pore complex</keyword>
<sequence>MSRNRKSQSGKPYDSSFALVKRITRRVSKYIPDSISSWFPSINEEETETVPPAKKQRTELNAPESWASEPVPSTSGQPDSCASASRPVNEAGPSGLSQAAQFPHRGLFPTSTPMQPARYLVPTSSGLGITADDGSNSSESTSGCSSLVPQENHMAEAPVETPVKNSQKGSQLYSLLFDPNSVNPSNEVSKITPQPPAKSKRPGFDPSVIRSPSICSSYRDVSKSPFYKGKTCYGGASAYRRSAGASPCFPNTSYELSNSTGSKRNSLSSNSRVPLNRHGSNHSLSWVENNGSPSPLLSAVTQRLLKAVESASPSNQSVANREAGNLKRKIENIYDYSSPPQQQTGPPIKSLNAPTVRDLMQNASKVQKVDAAKILTLPKSKPAWKDNHPLYTLRQEESASPKHVNKIRRNQSDIIDDLPEVVDLPQIPLQMKGLPTFDFAPKATTTKPAPSKPVTKVVEDDIIPFTFSAPIAAKPTHQPIQMAFKSPSQDSKHIFGSPAKIPELATASAGSSGQKELTTQKLVANAAPPVAAVPEKMSLPAGSGFGNMFKKAEGSWDCNSCCLNNRADAAKCVACETPRAKPTPPAPSVSTPAPATTSGGFGSLFKKAEGSWECPSCMLSNKSDAAKCVCCETLKPGSKPAASKPPSAASLTLNPPVITNPIIFSKPAGSWDCAECLISNKAESAKCVACETPKPGSTTAAPAVNSLGDKLKKPEKWACPVCLKTNEGDKQKCVACNCLNPGKPNAAVSKSAEKPKFSFGMPSQTDAPKKSEATSDSGFPKPMPEEEKSLFTFGAPKPSEGANEPKKGFVFGAVKKEDKEEKTSFSFGMLPAAKVAEEASKESKPAESSPAATAPAAASIQFIVPPASTAPKLKRKATDSDEPLPTSFIGSSPPKVNSSTKDDTSFAGVRFSPMASTKPKSPEPANSAEPPAKKAPTFNFLNEKQSDSTKTTLPSIFATKPSSTLDSSSNSLFSFASKGADQSSQKEEPKPSALFQFGSASKDIKSSTSSAFGAPVEKKPAFPSLTESAPAPSFSFTPKDSTPAFGSKPADPPAFGQKAPDASIFSSKSAEAVPSVFGLKPSEAPAFGSKPAASIAFGAKPSEPAAPSFGSDKLPSFKPLESTNSPFGAASTAAAPTFGSQNNLFSSSGTSSPAFGAANSSVFGQVAAPAASIFSVPGAAPTAQAPALPAFGAATPANASPFQASQPAANPSGGFSFGNNSGTPAAGSNFFAFGANKDKPAVGFGTNPLLAPKQAEIQQTPFSNQVTNSGFGSAASTPAFGAAPQPGGFNFGANPSPAFTPALQQFNPEMRPTFNFTGNTGVPVFSATPAATSATNAALHARKIRKARRTHPR</sequence>
<feature type="domain" description="RanBP2-type" evidence="22">
    <location>
        <begin position="552"/>
        <end position="581"/>
    </location>
</feature>
<dbReference type="GO" id="GO:0006606">
    <property type="term" value="P:protein import into nucleus"/>
    <property type="evidence" value="ECO:0007669"/>
    <property type="project" value="TreeGrafter"/>
</dbReference>
<feature type="compositionally biased region" description="Basic and acidic residues" evidence="21">
    <location>
        <begin position="835"/>
        <end position="845"/>
    </location>
</feature>
<dbReference type="FunFam" id="4.10.1060.10:FF:000001">
    <property type="entry name" value="Nuclear pore complex protein Nup153"/>
    <property type="match status" value="2"/>
</dbReference>
<gene>
    <name evidence="23" type="ORF">CLODIP_2_CD01063</name>
</gene>
<feature type="domain" description="RanBP2-type" evidence="22">
    <location>
        <begin position="713"/>
        <end position="742"/>
    </location>
</feature>
<organism evidence="23 24">
    <name type="scientific">Cloeon dipterum</name>
    <dbReference type="NCBI Taxonomy" id="197152"/>
    <lineage>
        <taxon>Eukaryota</taxon>
        <taxon>Metazoa</taxon>
        <taxon>Ecdysozoa</taxon>
        <taxon>Arthropoda</taxon>
        <taxon>Hexapoda</taxon>
        <taxon>Insecta</taxon>
        <taxon>Pterygota</taxon>
        <taxon>Palaeoptera</taxon>
        <taxon>Ephemeroptera</taxon>
        <taxon>Pisciforma</taxon>
        <taxon>Baetidae</taxon>
        <taxon>Cloeon</taxon>
    </lineage>
</organism>
<evidence type="ECO:0000256" key="16">
    <source>
        <dbReference type="ARBA" id="ARBA00060842"/>
    </source>
</evidence>
<keyword evidence="10" id="KW-0653">Protein transport</keyword>
<feature type="compositionally biased region" description="Low complexity" evidence="21">
    <location>
        <begin position="958"/>
        <end position="978"/>
    </location>
</feature>